<feature type="domain" description="IFT140 first beta-propeller" evidence="6">
    <location>
        <begin position="20"/>
        <end position="421"/>
    </location>
</feature>
<dbReference type="Pfam" id="PF24762">
    <property type="entry name" value="TPR_IF140-IFT172"/>
    <property type="match status" value="1"/>
</dbReference>
<feature type="domain" description="IF140 C-terminal TPR" evidence="8">
    <location>
        <begin position="1293"/>
        <end position="1416"/>
    </location>
</feature>
<protein>
    <submittedName>
        <fullName evidence="10">Uncharacterized protein</fullName>
    </submittedName>
</protein>
<dbReference type="SUPFAM" id="SSF48452">
    <property type="entry name" value="TPR-like"/>
    <property type="match status" value="1"/>
</dbReference>
<reference evidence="10" key="1">
    <citation type="submission" date="2023-06" db="EMBL/GenBank/DDBJ databases">
        <title>Genomic analysis of the entomopathogenic nematode Steinernema hermaphroditum.</title>
        <authorList>
            <person name="Schwarz E.M."/>
            <person name="Heppert J.K."/>
            <person name="Baniya A."/>
            <person name="Schwartz H.T."/>
            <person name="Tan C.-H."/>
            <person name="Antoshechkin I."/>
            <person name="Sternberg P.W."/>
            <person name="Goodrich-Blair H."/>
            <person name="Dillman A.R."/>
        </authorList>
    </citation>
    <scope>NUCLEOTIDE SEQUENCE</scope>
    <source>
        <strain evidence="10">PS9179</strain>
        <tissue evidence="10">Whole animal</tissue>
    </source>
</reference>
<dbReference type="Pfam" id="PF23385">
    <property type="entry name" value="Beta-prop_IFT140_2nd"/>
    <property type="match status" value="1"/>
</dbReference>
<evidence type="ECO:0000256" key="4">
    <source>
        <dbReference type="ARBA" id="ARBA00023069"/>
    </source>
</evidence>
<gene>
    <name evidence="10" type="ORF">QR680_000840</name>
</gene>
<keyword evidence="5" id="KW-0966">Cell projection</keyword>
<dbReference type="Pfam" id="PF24760">
    <property type="entry name" value="TPR_IF140_C"/>
    <property type="match status" value="1"/>
</dbReference>
<evidence type="ECO:0000259" key="9">
    <source>
        <dbReference type="Pfam" id="PF24762"/>
    </source>
</evidence>
<dbReference type="Pfam" id="PF23383">
    <property type="entry name" value="Beta-prop_IFT140_1st"/>
    <property type="match status" value="1"/>
</dbReference>
<dbReference type="InterPro" id="IPR056154">
    <property type="entry name" value="Beta-prop_IFT140_1st"/>
</dbReference>
<keyword evidence="3" id="KW-0677">Repeat</keyword>
<dbReference type="Gene3D" id="2.130.10.10">
    <property type="entry name" value="YVTN repeat-like/Quinoprotein amine dehydrogenase"/>
    <property type="match status" value="1"/>
</dbReference>
<dbReference type="FunFam" id="1.25.40.470:FF:000015">
    <property type="entry name" value="Intraflagellar transport particle protein 140"/>
    <property type="match status" value="1"/>
</dbReference>
<dbReference type="SUPFAM" id="SSF50978">
    <property type="entry name" value="WD40 repeat-like"/>
    <property type="match status" value="1"/>
</dbReference>
<dbReference type="EMBL" id="JAUCMV010000005">
    <property type="protein sequence ID" value="KAK0394621.1"/>
    <property type="molecule type" value="Genomic_DNA"/>
</dbReference>
<feature type="domain" description="IFT140 second beta-propeller" evidence="7">
    <location>
        <begin position="432"/>
        <end position="748"/>
    </location>
</feature>
<evidence type="ECO:0000256" key="1">
    <source>
        <dbReference type="ARBA" id="ARBA00004138"/>
    </source>
</evidence>
<evidence type="ECO:0000313" key="10">
    <source>
        <dbReference type="EMBL" id="KAK0394621.1"/>
    </source>
</evidence>
<keyword evidence="11" id="KW-1185">Reference proteome</keyword>
<dbReference type="InterPro" id="IPR015943">
    <property type="entry name" value="WD40/YVTN_repeat-like_dom_sf"/>
</dbReference>
<dbReference type="FunFam" id="1.25.40.470:FF:000028">
    <property type="entry name" value="Intraflagellar transport protein 140-like protein"/>
    <property type="match status" value="1"/>
</dbReference>
<dbReference type="InterPro" id="IPR056168">
    <property type="entry name" value="TPR_IF140/IFT172/WDR19"/>
</dbReference>
<evidence type="ECO:0000313" key="11">
    <source>
        <dbReference type="Proteomes" id="UP001175271"/>
    </source>
</evidence>
<dbReference type="PANTHER" id="PTHR15722:SF7">
    <property type="entry name" value="INTRAFLAGELLAR TRANSPORT PROTEIN 140 HOMOLOG"/>
    <property type="match status" value="1"/>
</dbReference>
<dbReference type="InterPro" id="IPR056155">
    <property type="entry name" value="Beta-prop_IFT140_2nd"/>
</dbReference>
<evidence type="ECO:0000259" key="7">
    <source>
        <dbReference type="Pfam" id="PF23385"/>
    </source>
</evidence>
<comment type="subcellular location">
    <subcellularLocation>
        <location evidence="1">Cell projection</location>
        <location evidence="1">Cilium</location>
    </subcellularLocation>
</comment>
<dbReference type="GO" id="GO:0005930">
    <property type="term" value="C:axoneme"/>
    <property type="evidence" value="ECO:0007669"/>
    <property type="project" value="TreeGrafter"/>
</dbReference>
<keyword evidence="4" id="KW-0969">Cilium</keyword>
<dbReference type="SUPFAM" id="SSF101898">
    <property type="entry name" value="NHL repeat"/>
    <property type="match status" value="1"/>
</dbReference>
<dbReference type="InterPro" id="IPR056156">
    <property type="entry name" value="TPR_IF140_C"/>
</dbReference>
<dbReference type="InterPro" id="IPR011990">
    <property type="entry name" value="TPR-like_helical_dom_sf"/>
</dbReference>
<dbReference type="GO" id="GO:0035721">
    <property type="term" value="P:intraciliary retrograde transport"/>
    <property type="evidence" value="ECO:0007669"/>
    <property type="project" value="TreeGrafter"/>
</dbReference>
<comment type="caution">
    <text evidence="10">The sequence shown here is derived from an EMBL/GenBank/DDBJ whole genome shotgun (WGS) entry which is preliminary data.</text>
</comment>
<dbReference type="GO" id="GO:0036064">
    <property type="term" value="C:ciliary basal body"/>
    <property type="evidence" value="ECO:0007669"/>
    <property type="project" value="TreeGrafter"/>
</dbReference>
<evidence type="ECO:0000256" key="2">
    <source>
        <dbReference type="ARBA" id="ARBA00022574"/>
    </source>
</evidence>
<evidence type="ECO:0000256" key="3">
    <source>
        <dbReference type="ARBA" id="ARBA00022737"/>
    </source>
</evidence>
<dbReference type="Gene3D" id="1.25.40.470">
    <property type="match status" value="2"/>
</dbReference>
<dbReference type="PANTHER" id="PTHR15722">
    <property type="entry name" value="IFT140/172-RELATED"/>
    <property type="match status" value="1"/>
</dbReference>
<proteinExistence type="predicted"/>
<feature type="domain" description="IF140/IFT172/WDR19 TPR" evidence="9">
    <location>
        <begin position="799"/>
        <end position="1285"/>
    </location>
</feature>
<sequence>MAVLVEDRVGEALPTVDPRENTILQWHEQRDLLAVASYCDASGGEVNFFTKKGGKSKVTYSSGRNARITSLSWNPVHPIVAVGWTNGVASVFDAQLNAETVIRSEESDEPIVSCLWNTEGTVLFVAHRVGEISLFQMDEKGEKIGPPKHDFSVGDEIACCCHKVTVRKIKTKPATVHDEVDGEADEEDKNLFAEVVRAKERTSLIIPTSKETDEITTIECSFIAATKKGNILIITPEGLWNKVYQIENVAKQVLFSTEKNLILVLTADMMFYQLSCPGDDVKSTEKLRVKLSGKGVYFEAVDVGDGLIAMSYGEKEIRLWDLVNEDNAIVKLLPEKGFDQGDFITTLSYSPRKDCITGATQSSKLATWKRRIAANDDTIDRQWRLQAAIATELPIMTICWSRVTNALAVNFGHSVTLFSEQSVLTHCNLPYSLMQTGQQSLTFVNLQADPPESQEIRLSIFPIGLYIAPKNFLLWNADEVFVYEINDSTSPVSFNFIFSFKCSPKDAAIGLQNIYTLENDKINVRTFQGTVKNVINFPEMEGDPVMMDINDRWMCAGTTNGFIRIFDISRKDITQPFNSKYVVESVPSFDRFALIKINRLGNRVSCTVYNTNGELDDRLFVWDGETDTLGYFSVATGATDVQIYEAEAEMSTTNDRRPKTAAARKIEKDKSRFRMPEHNPGRHAWDQRDPRFLVCEVNHTNAEIGPNYMMTMFVTSEHGIQIQDRISKPLKVDSLLTVAVPFMYFLKKSDSDEEDDVDIEISLSLLLLRRTLREFVSIDGSDAATTEAMLNFSFYLTIGQMDNAFKAIKFIKSESVWEHMAHMCVKTRRLDVAAVCLGNMGHARGARALRKAIRSGASVEEQVAVLALQLGLVEEAELLYATIGRYDLLNRLYQAQNKWRDAFEVAEKVDRIHLRNTCYGYAKYLEGIGNMDEAIKYYERSQTHQFEIPRMLFEDSQFLEEYLKRHRDPHLQKWWAQFLESTGEYEGAINYYNAASDYLSVVRILCYDKQVEAAAEVAVEKNDRAACYHLARYFEAHNQMARAVEFFTKAQAFSSAIRLAKEHDMADQLANLSLLAGGSDLVEAAKYYEEMPGYADKAVMLYHKAGMIGRALDLAFKTDQFSALDLIAKELDENSDPRVLERAAEFFANNQQYKKSAQLLAYAKNYAEAIELCRRTNVPLTEDFAETISPTKEAVPSSSERNNLLEKIAECCLQQSNYHYAAKKFAQAGNKIQAMRALIKSGDTPKIILFANTARNKDIYRIAGNYLQTINWKEDTTIMKHIETFYSKAGAYDSLAGFYESCAEVELEEYHDYEKTAIALAESVRHLNRALEKNHEPYLEEKRNEIESRIRMIQDFLSIREIYENDPGEALRRLTALTEEPNAEAFLRIGDVYAVIIIHNAKRGNYKKAHQMIAQFQQRLPRIDITEYIVPEVLDKICDEVKAPRVTEKTNGYQRDDEDLEGTVEYSHALRKQIEQRSFYDALDGQ</sequence>
<evidence type="ECO:0000259" key="6">
    <source>
        <dbReference type="Pfam" id="PF23383"/>
    </source>
</evidence>
<name>A0AA39LEC9_9BILA</name>
<dbReference type="Proteomes" id="UP001175271">
    <property type="component" value="Unassembled WGS sequence"/>
</dbReference>
<evidence type="ECO:0000256" key="5">
    <source>
        <dbReference type="ARBA" id="ARBA00023273"/>
    </source>
</evidence>
<dbReference type="InterPro" id="IPR036322">
    <property type="entry name" value="WD40_repeat_dom_sf"/>
</dbReference>
<evidence type="ECO:0000259" key="8">
    <source>
        <dbReference type="Pfam" id="PF24760"/>
    </source>
</evidence>
<keyword evidence="2" id="KW-0853">WD repeat</keyword>
<accession>A0AA39LEC9</accession>
<organism evidence="10 11">
    <name type="scientific">Steinernema hermaphroditum</name>
    <dbReference type="NCBI Taxonomy" id="289476"/>
    <lineage>
        <taxon>Eukaryota</taxon>
        <taxon>Metazoa</taxon>
        <taxon>Ecdysozoa</taxon>
        <taxon>Nematoda</taxon>
        <taxon>Chromadorea</taxon>
        <taxon>Rhabditida</taxon>
        <taxon>Tylenchina</taxon>
        <taxon>Panagrolaimomorpha</taxon>
        <taxon>Strongyloidoidea</taxon>
        <taxon>Steinernematidae</taxon>
        <taxon>Steinernema</taxon>
    </lineage>
</organism>
<dbReference type="GO" id="GO:0030991">
    <property type="term" value="C:intraciliary transport particle A"/>
    <property type="evidence" value="ECO:0007669"/>
    <property type="project" value="TreeGrafter"/>
</dbReference>